<reference evidence="1 2" key="1">
    <citation type="journal article" date="2012" name="Genome Biol.">
        <title>Sequencing three crocodilian genomes to illuminate the evolution of archosaurs and amniotes.</title>
        <authorList>
            <person name="St John J.A."/>
            <person name="Braun E.L."/>
            <person name="Isberg S.R."/>
            <person name="Miles L.G."/>
            <person name="Chong A.Y."/>
            <person name="Gongora J."/>
            <person name="Dalzell P."/>
            <person name="Moran C."/>
            <person name="Bed'hom B."/>
            <person name="Abzhanov A."/>
            <person name="Burgess S.C."/>
            <person name="Cooksey A.M."/>
            <person name="Castoe T.A."/>
            <person name="Crawford N.G."/>
            <person name="Densmore L.D."/>
            <person name="Drew J.C."/>
            <person name="Edwards S.V."/>
            <person name="Faircloth B.C."/>
            <person name="Fujita M.K."/>
            <person name="Greenwold M.J."/>
            <person name="Hoffmann F.G."/>
            <person name="Howard J.M."/>
            <person name="Iguchi T."/>
            <person name="Janes D.E."/>
            <person name="Khan S.Y."/>
            <person name="Kohno S."/>
            <person name="de Koning A.J."/>
            <person name="Lance S.L."/>
            <person name="McCarthy F.M."/>
            <person name="McCormack J.E."/>
            <person name="Merchant M.E."/>
            <person name="Peterson D.G."/>
            <person name="Pollock D.D."/>
            <person name="Pourmand N."/>
            <person name="Raney B.J."/>
            <person name="Roessler K.A."/>
            <person name="Sanford J.R."/>
            <person name="Sawyer R.H."/>
            <person name="Schmidt C.J."/>
            <person name="Triplett E.W."/>
            <person name="Tuberville T.D."/>
            <person name="Venegas-Anaya M."/>
            <person name="Howard J.T."/>
            <person name="Jarvis E.D."/>
            <person name="Guillette L.J.Jr."/>
            <person name="Glenn T.C."/>
            <person name="Green R.E."/>
            <person name="Ray D.A."/>
        </authorList>
    </citation>
    <scope>NUCLEOTIDE SEQUENCE [LARGE SCALE GENOMIC DNA]</scope>
    <source>
        <strain evidence="1">KSC_2009_1</strain>
    </source>
</reference>
<dbReference type="EMBL" id="AKHW03003879">
    <property type="protein sequence ID" value="KYO32734.1"/>
    <property type="molecule type" value="Genomic_DNA"/>
</dbReference>
<dbReference type="AlphaFoldDB" id="A0A151N7D3"/>
<dbReference type="Proteomes" id="UP000050525">
    <property type="component" value="Unassembled WGS sequence"/>
</dbReference>
<evidence type="ECO:0000313" key="2">
    <source>
        <dbReference type="Proteomes" id="UP000050525"/>
    </source>
</evidence>
<organism evidence="1 2">
    <name type="scientific">Alligator mississippiensis</name>
    <name type="common">American alligator</name>
    <dbReference type="NCBI Taxonomy" id="8496"/>
    <lineage>
        <taxon>Eukaryota</taxon>
        <taxon>Metazoa</taxon>
        <taxon>Chordata</taxon>
        <taxon>Craniata</taxon>
        <taxon>Vertebrata</taxon>
        <taxon>Euteleostomi</taxon>
        <taxon>Archelosauria</taxon>
        <taxon>Archosauria</taxon>
        <taxon>Crocodylia</taxon>
        <taxon>Alligatoridae</taxon>
        <taxon>Alligatorinae</taxon>
        <taxon>Alligator</taxon>
    </lineage>
</organism>
<comment type="caution">
    <text evidence="1">The sequence shown here is derived from an EMBL/GenBank/DDBJ whole genome shotgun (WGS) entry which is preliminary data.</text>
</comment>
<accession>A0A151N7D3</accession>
<evidence type="ECO:0000313" key="1">
    <source>
        <dbReference type="EMBL" id="KYO32734.1"/>
    </source>
</evidence>
<name>A0A151N7D3_ALLMI</name>
<sequence>MRASDKQEERGKGPGKVLSYRLCWLWDNFRLHTKENTTSAQCLVKHLCSAQSAANYLDWAVSLQTSPSVNGNETSPGHTEHLSH</sequence>
<gene>
    <name evidence="1" type="ORF">Y1Q_0009341</name>
</gene>
<protein>
    <submittedName>
        <fullName evidence="1">Uncharacterized protein</fullName>
    </submittedName>
</protein>
<keyword evidence="2" id="KW-1185">Reference proteome</keyword>
<proteinExistence type="predicted"/>